<feature type="region of interest" description="Disordered" evidence="7">
    <location>
        <begin position="138"/>
        <end position="184"/>
    </location>
</feature>
<dbReference type="EMBL" id="ADBJ01000003">
    <property type="protein sequence ID" value="EFA86121.1"/>
    <property type="molecule type" value="Genomic_DNA"/>
</dbReference>
<sequence>MEGIVGGGPSTDDNTNNININNITNNSSSNSNSSTIINNNNNNNNINNNENNNITNTTLTNSSSSSSSSSIDNENNNNNNNNNNNIVILNKNTLTSSTSSIATTTTTTSSNTTPIVISSLKKELSPYSVPYIPQPQPIHINSSSNNNNSLSSSSSTLNVNSLPYKPSSSTISSLQQQQQQQQQPKILTNTNNLSIINNINNSNYIGTNSSTSNIQILNDRLTKENIEQLFANRFHSKNNIREAVTSTFNSLLYTLENLTTINNNNNNNNSNVNVVGGIGVGLGGIGSGSISVTGVIGNVGSSGSGSGGSGGIATGVSQFQYLLDLVGDMIDMIRLENDYIIKLFKTSTEKRPNVNNITTRTTLLFINKPATTATTTTSSSGQLSDGTTKPTTLPYDDNDSFYISVLTHNLNLSTKIAKTIYSLQNNQQQPQSNQQQSNQQQQQINDMSLSIETLLLKSVVGLYGWICSDQSDCADTAAEAVRQYKGTSSEYCDERTTIESRGSDTTATRNTTAQFTERTDTAAGQRDIPSTLLTGLLHKVINRSIDTTQIGLISKRTESTVLLSDTDINVQKNYLCLLSKTVSQIEYINQKNQILKVNDISLPYKLLLMRSQGVASLSFTDFFKLIFDTLYNSSLSMEPVTKIIMNQFFDINFLATFQLDHNNRVDLRRVEQLLVTSDELMWFWTMWECARYCITYKLKTPFGTGVQTFGIFESIILQLNKERTDFKKIKIMLTFMESLEKQIFSAAYGSVILPSPQAKEVYFFKINWRVSEDWFSRIRINLLKASILCCSAPDIIRHASLRIADIRANRFIDPANAQFELEFCVLHLTNALSIMNETEMLQGLSKWIDINYPKVNQQQLQQQVHQQHQQHNSNVKLSTPWINGIILASQQRYEEAIQSLSNLVETTEPNVLSFPFVVEHSIKCYLELSDYTELDHFLHKHGSRIKSTNIAYRERYLSALASFSRSDMETSRAFVSELIAQPTSPVQGGLAANSIATEELILAMMIIQRDDNQHSSSSSTAANFQSFASRAHSYVHEALAVVGHESNVQTFQYLAQLKIIDELENGVAINANHEITGESNNELSHPLGFLERLRRTRNHLSAIQHRHDLLFHNIPLTETLIKLSRKSGNLKFTNRLLNSILESHCPSYHLERSKLKYKQDRRLESFTDLIKYTSQFGESSNSTSVAIQAKSYRQIIKELLANCQSAPFQEYLQTQPAEYSDPEYFFRKATTVTPRNPKLLLSYANWALESAEQSRDEQVRNRLYQCAVERYFEYLECDVESGTTIETTLRLLNILVNHGHQIIETFENCLAMNRSSKYFANIVPQLFARLNHNDRLIQQLIVDIINEIGRDNPHAIVFPTLVSGGHPSIHKELSRHSPVLVRETEEFIKGLEQLTILWEDRWQQLMEEIHAWIYHVRPRWLDEYQAMKKAKLSHTTSRIKRKNLQLFMPILEKIRKLLSATLLGQCTTAYERWFISVHYEMVNKVIRNVEKQTKPSNPFLSLQELIQHFAVNRLQVIDITAVNPSLHEFRPTSIKMPGITEGEVMVQSIHSQVLVLPTTKTKPKKLTILGNDGVAYAFLLKGREDLHLDARVMQLLNVIDQLMKTNKQRQFKLLRTRNYAVVPLSRAAGLIQWVENAVPMFSIFKNWYRNELSYKGVNPSALTTPPLPRQSVRPVDIFYSKLDPLFAEHGLTRGMLHRNEWPKDILRKVFIELTAETPKWLLSRELWYSSCSTSELFLKTQSFTRSIAVMSMIGYLIGLGDRHLDNILLDMKTGEIIHIDYNICFEKGLQLKVPEKVPFRMTQMIEHALGLTGIHGTFSETCNIVLDLLRKNKQTLLNILETFIYEPLTDWKIKQINETMKDNNDDNDQEEDNKNKEEEFENNDSDNEHSSEEESTTEQFDLEDGPQMDNDAKEMAKAKEDIKCLQGLTIFNQVKNKLEGTEQKLSVEAQVEMIIKESLRIDNLAVMYEGWTPWI</sequence>
<reference evidence="11 12" key="1">
    <citation type="journal article" date="2011" name="Genome Res.">
        <title>Phylogeny-wide analysis of social amoeba genomes highlights ancient origins for complex intercellular communication.</title>
        <authorList>
            <person name="Heidel A.J."/>
            <person name="Lawal H.M."/>
            <person name="Felder M."/>
            <person name="Schilde C."/>
            <person name="Helps N.R."/>
            <person name="Tunggal B."/>
            <person name="Rivero F."/>
            <person name="John U."/>
            <person name="Schleicher M."/>
            <person name="Eichinger L."/>
            <person name="Platzer M."/>
            <person name="Noegel A.A."/>
            <person name="Schaap P."/>
            <person name="Gloeckner G."/>
        </authorList>
    </citation>
    <scope>NUCLEOTIDE SEQUENCE [LARGE SCALE GENOMIC DNA]</scope>
    <source>
        <strain evidence="12">ATCC 26659 / Pp 5 / PN500</strain>
    </source>
</reference>
<evidence type="ECO:0000313" key="12">
    <source>
        <dbReference type="Proteomes" id="UP000001396"/>
    </source>
</evidence>
<dbReference type="GO" id="GO:0016242">
    <property type="term" value="P:negative regulation of macroautophagy"/>
    <property type="evidence" value="ECO:0007669"/>
    <property type="project" value="TreeGrafter"/>
</dbReference>
<feature type="compositionally biased region" description="Low complexity" evidence="7">
    <location>
        <begin position="175"/>
        <end position="184"/>
    </location>
</feature>
<dbReference type="InterPro" id="IPR003152">
    <property type="entry name" value="FATC_dom"/>
</dbReference>
<dbReference type="InterPro" id="IPR000403">
    <property type="entry name" value="PI3/4_kinase_cat_dom"/>
</dbReference>
<dbReference type="GO" id="GO:0005737">
    <property type="term" value="C:cytoplasm"/>
    <property type="evidence" value="ECO:0007669"/>
    <property type="project" value="TreeGrafter"/>
</dbReference>
<dbReference type="PROSITE" id="PS50290">
    <property type="entry name" value="PI3_4_KINASE_3"/>
    <property type="match status" value="1"/>
</dbReference>
<evidence type="ECO:0000256" key="1">
    <source>
        <dbReference type="ARBA" id="ARBA00012513"/>
    </source>
</evidence>
<dbReference type="InterPro" id="IPR036940">
    <property type="entry name" value="PI3/4_kinase_cat_sf"/>
</dbReference>
<dbReference type="InterPro" id="IPR018936">
    <property type="entry name" value="PI3/4_kinase_CS"/>
</dbReference>
<dbReference type="EC" id="2.7.11.1" evidence="1"/>
<dbReference type="InterPro" id="IPR014009">
    <property type="entry name" value="PIK_FAT"/>
</dbReference>
<dbReference type="PANTHER" id="PTHR11139:SF127">
    <property type="entry name" value="SERINE_THREONINE-PROTEIN KINASE SMG1-RELATED"/>
    <property type="match status" value="1"/>
</dbReference>
<feature type="compositionally biased region" description="Low complexity" evidence="7">
    <location>
        <begin position="141"/>
        <end position="162"/>
    </location>
</feature>
<feature type="compositionally biased region" description="Acidic residues" evidence="7">
    <location>
        <begin position="1893"/>
        <end position="1906"/>
    </location>
</feature>
<dbReference type="GO" id="GO:0004674">
    <property type="term" value="F:protein serine/threonine kinase activity"/>
    <property type="evidence" value="ECO:0007669"/>
    <property type="project" value="UniProtKB-EC"/>
</dbReference>
<gene>
    <name evidence="11" type="primary">smg1</name>
    <name evidence="11" type="ORF">PPL_00681</name>
</gene>
<keyword evidence="5" id="KW-0067">ATP-binding</keyword>
<evidence type="ECO:0000256" key="6">
    <source>
        <dbReference type="ARBA" id="ARBA00023161"/>
    </source>
</evidence>
<dbReference type="SMART" id="SM01343">
    <property type="entry name" value="FATC"/>
    <property type="match status" value="1"/>
</dbReference>
<dbReference type="PANTHER" id="PTHR11139">
    <property type="entry name" value="ATAXIA TELANGIECTASIA MUTATED ATM -RELATED"/>
    <property type="match status" value="1"/>
</dbReference>
<evidence type="ECO:0000259" key="9">
    <source>
        <dbReference type="PROSITE" id="PS51189"/>
    </source>
</evidence>
<evidence type="ECO:0000256" key="7">
    <source>
        <dbReference type="SAM" id="MobiDB-lite"/>
    </source>
</evidence>
<keyword evidence="12" id="KW-1185">Reference proteome</keyword>
<dbReference type="InterPro" id="IPR016024">
    <property type="entry name" value="ARM-type_fold"/>
</dbReference>
<dbReference type="GO" id="GO:0000184">
    <property type="term" value="P:nuclear-transcribed mRNA catabolic process, nonsense-mediated decay"/>
    <property type="evidence" value="ECO:0007669"/>
    <property type="project" value="UniProtKB-KW"/>
</dbReference>
<feature type="region of interest" description="Disordered" evidence="7">
    <location>
        <begin position="1"/>
        <end position="85"/>
    </location>
</feature>
<dbReference type="GO" id="GO:0031932">
    <property type="term" value="C:TORC2 complex"/>
    <property type="evidence" value="ECO:0007669"/>
    <property type="project" value="TreeGrafter"/>
</dbReference>
<dbReference type="GO" id="GO:0005634">
    <property type="term" value="C:nucleus"/>
    <property type="evidence" value="ECO:0007669"/>
    <property type="project" value="TreeGrafter"/>
</dbReference>
<dbReference type="Gene3D" id="3.30.1010.10">
    <property type="entry name" value="Phosphatidylinositol 3-kinase Catalytic Subunit, Chain A, domain 4"/>
    <property type="match status" value="1"/>
</dbReference>
<protein>
    <recommendedName>
        <fullName evidence="1">non-specific serine/threonine protein kinase</fullName>
        <ecNumber evidence="1">2.7.11.1</ecNumber>
    </recommendedName>
</protein>
<feature type="compositionally biased region" description="Low complexity" evidence="7">
    <location>
        <begin position="10"/>
        <end position="85"/>
    </location>
</feature>
<feature type="region of interest" description="Disordered" evidence="7">
    <location>
        <begin position="1860"/>
        <end position="1916"/>
    </location>
</feature>
<dbReference type="SUPFAM" id="SSF56112">
    <property type="entry name" value="Protein kinase-like (PK-like)"/>
    <property type="match status" value="1"/>
</dbReference>
<dbReference type="STRING" id="670386.D3AX52"/>
<dbReference type="GO" id="GO:0005524">
    <property type="term" value="F:ATP binding"/>
    <property type="evidence" value="ECO:0007669"/>
    <property type="project" value="UniProtKB-KW"/>
</dbReference>
<dbReference type="InterPro" id="IPR011009">
    <property type="entry name" value="Kinase-like_dom_sf"/>
</dbReference>
<dbReference type="Pfam" id="PF15785">
    <property type="entry name" value="SMG1"/>
    <property type="match status" value="1"/>
</dbReference>
<dbReference type="Pfam" id="PF00454">
    <property type="entry name" value="PI3_PI4_kinase"/>
    <property type="match status" value="1"/>
</dbReference>
<proteinExistence type="predicted"/>
<dbReference type="FunCoup" id="D3AX52">
    <property type="interactions" value="324"/>
</dbReference>
<dbReference type="Proteomes" id="UP000001396">
    <property type="component" value="Unassembled WGS sequence"/>
</dbReference>
<evidence type="ECO:0000313" key="11">
    <source>
        <dbReference type="EMBL" id="EFA86121.1"/>
    </source>
</evidence>
<evidence type="ECO:0000259" key="8">
    <source>
        <dbReference type="PROSITE" id="PS50290"/>
    </source>
</evidence>
<dbReference type="GO" id="GO:0038202">
    <property type="term" value="P:TORC1 signaling"/>
    <property type="evidence" value="ECO:0007669"/>
    <property type="project" value="TreeGrafter"/>
</dbReference>
<accession>D3AX52</accession>
<dbReference type="GO" id="GO:0031931">
    <property type="term" value="C:TORC1 complex"/>
    <property type="evidence" value="ECO:0007669"/>
    <property type="project" value="TreeGrafter"/>
</dbReference>
<organism evidence="11 12">
    <name type="scientific">Heterostelium pallidum (strain ATCC 26659 / Pp 5 / PN500)</name>
    <name type="common">Cellular slime mold</name>
    <name type="synonym">Polysphondylium pallidum</name>
    <dbReference type="NCBI Taxonomy" id="670386"/>
    <lineage>
        <taxon>Eukaryota</taxon>
        <taxon>Amoebozoa</taxon>
        <taxon>Evosea</taxon>
        <taxon>Eumycetozoa</taxon>
        <taxon>Dictyostelia</taxon>
        <taxon>Acytosteliales</taxon>
        <taxon>Acytosteliaceae</taxon>
        <taxon>Heterostelium</taxon>
    </lineage>
</organism>
<dbReference type="Pfam" id="PF02260">
    <property type="entry name" value="FATC"/>
    <property type="match status" value="1"/>
</dbReference>
<feature type="domain" description="FAT" evidence="9">
    <location>
        <begin position="989"/>
        <end position="1366"/>
    </location>
</feature>
<keyword evidence="6" id="KW-0866">Nonsense-mediated mRNA decay</keyword>
<keyword evidence="2" id="KW-0808">Transferase</keyword>
<dbReference type="RefSeq" id="XP_020438226.1">
    <property type="nucleotide sequence ID" value="XM_020571703.1"/>
</dbReference>
<dbReference type="Gene3D" id="1.10.1070.11">
    <property type="entry name" value="Phosphatidylinositol 3-/4-kinase, catalytic domain"/>
    <property type="match status" value="1"/>
</dbReference>
<dbReference type="PROSITE" id="PS51190">
    <property type="entry name" value="FATC"/>
    <property type="match status" value="1"/>
</dbReference>
<evidence type="ECO:0000256" key="5">
    <source>
        <dbReference type="ARBA" id="ARBA00022840"/>
    </source>
</evidence>
<evidence type="ECO:0000256" key="3">
    <source>
        <dbReference type="ARBA" id="ARBA00022741"/>
    </source>
</evidence>
<feature type="domain" description="FATC" evidence="10">
    <location>
        <begin position="1943"/>
        <end position="1975"/>
    </location>
</feature>
<dbReference type="SMART" id="SM00146">
    <property type="entry name" value="PI3Kc"/>
    <property type="match status" value="1"/>
</dbReference>
<evidence type="ECO:0000256" key="2">
    <source>
        <dbReference type="ARBA" id="ARBA00022679"/>
    </source>
</evidence>
<evidence type="ECO:0000256" key="4">
    <source>
        <dbReference type="ARBA" id="ARBA00022777"/>
    </source>
</evidence>
<keyword evidence="4 11" id="KW-0418">Kinase</keyword>
<keyword evidence="3" id="KW-0547">Nucleotide-binding</keyword>
<dbReference type="SUPFAM" id="SSF48371">
    <property type="entry name" value="ARM repeat"/>
    <property type="match status" value="1"/>
</dbReference>
<dbReference type="InParanoid" id="D3AX52"/>
<dbReference type="GeneID" id="31356212"/>
<dbReference type="InterPro" id="IPR050517">
    <property type="entry name" value="DDR_Repair_Kinase"/>
</dbReference>
<dbReference type="PROSITE" id="PS51189">
    <property type="entry name" value="FAT"/>
    <property type="match status" value="1"/>
</dbReference>
<evidence type="ECO:0000259" key="10">
    <source>
        <dbReference type="PROSITE" id="PS51190"/>
    </source>
</evidence>
<dbReference type="OMA" id="PFRMTQI"/>
<feature type="domain" description="PI3K/PI4K catalytic" evidence="8">
    <location>
        <begin position="1550"/>
        <end position="1889"/>
    </location>
</feature>
<comment type="caution">
    <text evidence="11">The sequence shown here is derived from an EMBL/GenBank/DDBJ whole genome shotgun (WGS) entry which is preliminary data.</text>
</comment>
<dbReference type="InterPro" id="IPR031559">
    <property type="entry name" value="SMG1"/>
</dbReference>
<dbReference type="PROSITE" id="PS00916">
    <property type="entry name" value="PI3_4_KINASE_2"/>
    <property type="match status" value="1"/>
</dbReference>
<name>D3AX52_HETP5</name>